<dbReference type="STRING" id="879819.A0A0J0XZR3"/>
<dbReference type="SUPFAM" id="SSF54427">
    <property type="entry name" value="NTF2-like"/>
    <property type="match status" value="1"/>
</dbReference>
<dbReference type="AlphaFoldDB" id="A0A0J0XZR3"/>
<dbReference type="OrthoDB" id="3468019at2759"/>
<evidence type="ECO:0000313" key="2">
    <source>
        <dbReference type="Proteomes" id="UP000053611"/>
    </source>
</evidence>
<protein>
    <recommendedName>
        <fullName evidence="3">SnoaL-like domain-containing protein</fullName>
    </recommendedName>
</protein>
<dbReference type="GeneID" id="28982288"/>
<dbReference type="Proteomes" id="UP000053611">
    <property type="component" value="Unassembled WGS sequence"/>
</dbReference>
<dbReference type="EMBL" id="KQ087177">
    <property type="protein sequence ID" value="KLT46523.1"/>
    <property type="molecule type" value="Genomic_DNA"/>
</dbReference>
<proteinExistence type="predicted"/>
<reference evidence="1 2" key="1">
    <citation type="submission" date="2015-03" db="EMBL/GenBank/DDBJ databases">
        <title>Genomics and transcriptomics of the oil-accumulating basidiomycete yeast T. oleaginosus allow insights into substrate utilization and the diverse evolutionary trajectories of mating systems in fungi.</title>
        <authorList>
            <consortium name="DOE Joint Genome Institute"/>
            <person name="Kourist R."/>
            <person name="Kracht O."/>
            <person name="Bracharz F."/>
            <person name="Lipzen A."/>
            <person name="Nolan M."/>
            <person name="Ohm R."/>
            <person name="Grigoriev I."/>
            <person name="Sun S."/>
            <person name="Heitman J."/>
            <person name="Bruck T."/>
            <person name="Nowrousian M."/>
        </authorList>
    </citation>
    <scope>NUCLEOTIDE SEQUENCE [LARGE SCALE GENOMIC DNA]</scope>
    <source>
        <strain evidence="1 2">IBC0246</strain>
    </source>
</reference>
<evidence type="ECO:0008006" key="3">
    <source>
        <dbReference type="Google" id="ProtNLM"/>
    </source>
</evidence>
<dbReference type="InterPro" id="IPR032710">
    <property type="entry name" value="NTF2-like_dom_sf"/>
</dbReference>
<sequence>MTNHNVSNINGDISPKISSLVQRLYSASDVGPAGHQHYVDLYAPDATLVMGPATFHGHDGILGWRQKGWEAVAGRTHICQGVFAGKNPNEVMMHGTVAYDMKDGTRKEGIEWAARLLTDGGDEPKIKFYQVFITQK</sequence>
<evidence type="ECO:0000313" key="1">
    <source>
        <dbReference type="EMBL" id="KLT46523.1"/>
    </source>
</evidence>
<accession>A0A0J0XZR3</accession>
<keyword evidence="2" id="KW-1185">Reference proteome</keyword>
<dbReference type="PANTHER" id="PTHR39401">
    <property type="entry name" value="SNOAL-LIKE DOMAIN-CONTAINING PROTEIN"/>
    <property type="match status" value="1"/>
</dbReference>
<name>A0A0J0XZR3_9TREE</name>
<dbReference type="Gene3D" id="3.10.450.50">
    <property type="match status" value="1"/>
</dbReference>
<organism evidence="1 2">
    <name type="scientific">Cutaneotrichosporon oleaginosum</name>
    <dbReference type="NCBI Taxonomy" id="879819"/>
    <lineage>
        <taxon>Eukaryota</taxon>
        <taxon>Fungi</taxon>
        <taxon>Dikarya</taxon>
        <taxon>Basidiomycota</taxon>
        <taxon>Agaricomycotina</taxon>
        <taxon>Tremellomycetes</taxon>
        <taxon>Trichosporonales</taxon>
        <taxon>Trichosporonaceae</taxon>
        <taxon>Cutaneotrichosporon</taxon>
    </lineage>
</organism>
<gene>
    <name evidence="1" type="ORF">CC85DRAFT_281631</name>
</gene>
<dbReference type="PANTHER" id="PTHR39401:SF1">
    <property type="entry name" value="SNOAL-LIKE DOMAIN-CONTAINING PROTEIN"/>
    <property type="match status" value="1"/>
</dbReference>